<keyword evidence="4" id="KW-0496">Mitochondrion</keyword>
<gene>
    <name evidence="10" type="primary">mrpl3</name>
    <name evidence="10" type="ORF">OHK93_000496</name>
</gene>
<evidence type="ECO:0000256" key="3">
    <source>
        <dbReference type="ARBA" id="ARBA00022980"/>
    </source>
</evidence>
<dbReference type="PROSITE" id="PS50142">
    <property type="entry name" value="RNASE_3_2"/>
    <property type="match status" value="1"/>
</dbReference>
<dbReference type="SMART" id="SM00535">
    <property type="entry name" value="RIBOc"/>
    <property type="match status" value="1"/>
</dbReference>
<dbReference type="InterPro" id="IPR044444">
    <property type="entry name" value="Ribosomal_mL44_DSRM_metazoa"/>
</dbReference>
<keyword evidence="11" id="KW-1185">Reference proteome</keyword>
<dbReference type="Proteomes" id="UP001161017">
    <property type="component" value="Unassembled WGS sequence"/>
</dbReference>
<feature type="compositionally biased region" description="Basic and acidic residues" evidence="8">
    <location>
        <begin position="74"/>
        <end position="83"/>
    </location>
</feature>
<organism evidence="10 11">
    <name type="scientific">Ramalina farinacea</name>
    <dbReference type="NCBI Taxonomy" id="258253"/>
    <lineage>
        <taxon>Eukaryota</taxon>
        <taxon>Fungi</taxon>
        <taxon>Dikarya</taxon>
        <taxon>Ascomycota</taxon>
        <taxon>Pezizomycotina</taxon>
        <taxon>Lecanoromycetes</taxon>
        <taxon>OSLEUM clade</taxon>
        <taxon>Lecanoromycetidae</taxon>
        <taxon>Lecanorales</taxon>
        <taxon>Lecanorineae</taxon>
        <taxon>Ramalinaceae</taxon>
        <taxon>Ramalina</taxon>
    </lineage>
</organism>
<dbReference type="InterPro" id="IPR014720">
    <property type="entry name" value="dsRBD_dom"/>
</dbReference>
<dbReference type="InterPro" id="IPR036389">
    <property type="entry name" value="RNase_III_sf"/>
</dbReference>
<dbReference type="SMART" id="SM00358">
    <property type="entry name" value="DSRM"/>
    <property type="match status" value="1"/>
</dbReference>
<keyword evidence="5" id="KW-0687">Ribonucleoprotein</keyword>
<dbReference type="InterPro" id="IPR000999">
    <property type="entry name" value="RNase_III_dom"/>
</dbReference>
<evidence type="ECO:0000256" key="8">
    <source>
        <dbReference type="SAM" id="MobiDB-lite"/>
    </source>
</evidence>
<feature type="compositionally biased region" description="Polar residues" evidence="8">
    <location>
        <begin position="257"/>
        <end position="266"/>
    </location>
</feature>
<feature type="region of interest" description="Disordered" evidence="8">
    <location>
        <begin position="40"/>
        <end position="98"/>
    </location>
</feature>
<comment type="similarity">
    <text evidence="6">Belongs to the ribonuclease III family. Mitochondrion-specific ribosomal protein mL44 subfamily.</text>
</comment>
<keyword evidence="3 10" id="KW-0689">Ribosomal protein</keyword>
<dbReference type="Gene3D" id="1.10.1520.10">
    <property type="entry name" value="Ribonuclease III domain"/>
    <property type="match status" value="1"/>
</dbReference>
<evidence type="ECO:0000256" key="5">
    <source>
        <dbReference type="ARBA" id="ARBA00023274"/>
    </source>
</evidence>
<dbReference type="Pfam" id="PF22892">
    <property type="entry name" value="DSRM_MRPL44"/>
    <property type="match status" value="1"/>
</dbReference>
<sequence>MKSLRLIRWSGFVLSQRTRPCSIQLQCQYRRLLPQKSRAHSTAAAAQHQYDDTASTGTRTDSQEYDAGASISTSRKEIAEASKSRLPRHPLQRKTSPTESARLAALHARLTLPPRLPLTTFARCLIDPSAKPQPNQNNASLSVLGNDLLGYFASEAIICRYPRLPQEVYVSAVTAYVGTKTLLAISREWGVEHAAAPGPEVDPGFLQFSRLIAGNASVDGTGTQFKELDGPADQVQKLRGWQRGVTSQDLDNKSSKETAATHSSAGSRLRTPSEPPPKTLEEASAGFVRALMGALYLHTGLRQTKAFFNAHFLSRHLDVSSLFQFEQATRDLARLCARESFDPPLARLLSETGRKSRHPVFVVGIFSGREKLGEGSGGSLDEARIRAAIAALKGWYLYSPLKVRVPSEVVGKSGETWEPVMIDGGEVLV</sequence>
<dbReference type="EMBL" id="JAPUFD010000001">
    <property type="protein sequence ID" value="MDI1485359.1"/>
    <property type="molecule type" value="Genomic_DNA"/>
</dbReference>
<comment type="caution">
    <text evidence="10">The sequence shown here is derived from an EMBL/GenBank/DDBJ whole genome shotgun (WGS) entry which is preliminary data.</text>
</comment>
<accession>A0AA43QHB4</accession>
<evidence type="ECO:0000256" key="4">
    <source>
        <dbReference type="ARBA" id="ARBA00023128"/>
    </source>
</evidence>
<dbReference type="Gene3D" id="3.30.160.20">
    <property type="match status" value="1"/>
</dbReference>
<dbReference type="GO" id="GO:0005840">
    <property type="term" value="C:ribosome"/>
    <property type="evidence" value="ECO:0007669"/>
    <property type="project" value="UniProtKB-KW"/>
</dbReference>
<dbReference type="GO" id="GO:0004525">
    <property type="term" value="F:ribonuclease III activity"/>
    <property type="evidence" value="ECO:0007669"/>
    <property type="project" value="InterPro"/>
</dbReference>
<protein>
    <recommendedName>
        <fullName evidence="7">Large ribosomal subunit protein mL44</fullName>
    </recommendedName>
</protein>
<keyword evidence="2" id="KW-0694">RNA-binding</keyword>
<reference evidence="10" key="1">
    <citation type="journal article" date="2023" name="Genome Biol. Evol.">
        <title>First Whole Genome Sequence and Flow Cytometry Genome Size Data for the Lichen-Forming Fungus Ramalina farinacea (Ascomycota).</title>
        <authorList>
            <person name="Llewellyn T."/>
            <person name="Mian S."/>
            <person name="Hill R."/>
            <person name="Leitch I.J."/>
            <person name="Gaya E."/>
        </authorList>
    </citation>
    <scope>NUCLEOTIDE SEQUENCE</scope>
    <source>
        <strain evidence="10">LIQ254RAFAR</strain>
    </source>
</reference>
<dbReference type="GO" id="GO:0006396">
    <property type="term" value="P:RNA processing"/>
    <property type="evidence" value="ECO:0007669"/>
    <property type="project" value="InterPro"/>
</dbReference>
<feature type="region of interest" description="Disordered" evidence="8">
    <location>
        <begin position="239"/>
        <end position="280"/>
    </location>
</feature>
<evidence type="ECO:0000256" key="2">
    <source>
        <dbReference type="ARBA" id="ARBA00022884"/>
    </source>
</evidence>
<evidence type="ECO:0000256" key="1">
    <source>
        <dbReference type="ARBA" id="ARBA00004173"/>
    </source>
</evidence>
<dbReference type="FunFam" id="3.30.160.20:FF:000043">
    <property type="entry name" value="60S ribosomal protein L3"/>
    <property type="match status" value="1"/>
</dbReference>
<dbReference type="PANTHER" id="PTHR11207">
    <property type="entry name" value="RIBONUCLEASE III"/>
    <property type="match status" value="1"/>
</dbReference>
<dbReference type="SUPFAM" id="SSF69065">
    <property type="entry name" value="RNase III domain-like"/>
    <property type="match status" value="1"/>
</dbReference>
<proteinExistence type="inferred from homology"/>
<dbReference type="AlphaFoldDB" id="A0AA43QHB4"/>
<evidence type="ECO:0000256" key="6">
    <source>
        <dbReference type="ARBA" id="ARBA00024034"/>
    </source>
</evidence>
<dbReference type="GO" id="GO:0005739">
    <property type="term" value="C:mitochondrion"/>
    <property type="evidence" value="ECO:0007669"/>
    <property type="project" value="TreeGrafter"/>
</dbReference>
<evidence type="ECO:0000259" key="9">
    <source>
        <dbReference type="PROSITE" id="PS50142"/>
    </source>
</evidence>
<dbReference type="GO" id="GO:0003723">
    <property type="term" value="F:RNA binding"/>
    <property type="evidence" value="ECO:0007669"/>
    <property type="project" value="UniProtKB-KW"/>
</dbReference>
<dbReference type="PANTHER" id="PTHR11207:SF32">
    <property type="entry name" value="LARGE RIBOSOMAL SUBUNIT PROTEIN ML44"/>
    <property type="match status" value="1"/>
</dbReference>
<name>A0AA43QHB4_9LECA</name>
<evidence type="ECO:0000313" key="10">
    <source>
        <dbReference type="EMBL" id="MDI1485359.1"/>
    </source>
</evidence>
<dbReference type="GO" id="GO:0003735">
    <property type="term" value="F:structural constituent of ribosome"/>
    <property type="evidence" value="ECO:0007669"/>
    <property type="project" value="TreeGrafter"/>
</dbReference>
<dbReference type="SUPFAM" id="SSF54768">
    <property type="entry name" value="dsRNA-binding domain-like"/>
    <property type="match status" value="1"/>
</dbReference>
<comment type="subcellular location">
    <subcellularLocation>
        <location evidence="1">Mitochondrion</location>
    </subcellularLocation>
</comment>
<evidence type="ECO:0000256" key="7">
    <source>
        <dbReference type="ARBA" id="ARBA00035187"/>
    </source>
</evidence>
<feature type="domain" description="RNase III" evidence="9">
    <location>
        <begin position="103"/>
        <end position="300"/>
    </location>
</feature>
<evidence type="ECO:0000313" key="11">
    <source>
        <dbReference type="Proteomes" id="UP001161017"/>
    </source>
</evidence>